<keyword evidence="6 9" id="KW-0663">Pyridoxal phosphate</keyword>
<dbReference type="InterPro" id="IPR015422">
    <property type="entry name" value="PyrdxlP-dep_Trfase_small"/>
</dbReference>
<accession>A0A140L346</accession>
<dbReference type="RefSeq" id="WP_066354732.1">
    <property type="nucleotide sequence ID" value="NZ_LOED01000035.1"/>
</dbReference>
<evidence type="ECO:0000256" key="4">
    <source>
        <dbReference type="ARBA" id="ARBA00022576"/>
    </source>
</evidence>
<dbReference type="GO" id="GO:0030170">
    <property type="term" value="F:pyridoxal phosphate binding"/>
    <property type="evidence" value="ECO:0007669"/>
    <property type="project" value="InterPro"/>
</dbReference>
<dbReference type="InterPro" id="IPR015424">
    <property type="entry name" value="PyrdxlP-dep_Trfase"/>
</dbReference>
<dbReference type="InParanoid" id="A0A140L346"/>
<dbReference type="EC" id="2.6.1.36" evidence="3"/>
<evidence type="ECO:0000313" key="11">
    <source>
        <dbReference type="Proteomes" id="UP000070427"/>
    </source>
</evidence>
<dbReference type="EMBL" id="LOED01000035">
    <property type="protein sequence ID" value="KXG74971.1"/>
    <property type="molecule type" value="Genomic_DNA"/>
</dbReference>
<dbReference type="AlphaFoldDB" id="A0A140L346"/>
<dbReference type="InterPro" id="IPR017657">
    <property type="entry name" value="L-lysine_6-transaminase"/>
</dbReference>
<evidence type="ECO:0000256" key="3">
    <source>
        <dbReference type="ARBA" id="ARBA00013071"/>
    </source>
</evidence>
<protein>
    <recommendedName>
        <fullName evidence="8">L-lysine-epsilon aminotransferase</fullName>
        <ecNumber evidence="3">2.6.1.36</ecNumber>
    </recommendedName>
    <alternativeName>
        <fullName evidence="7">Lysine 6-aminotransferase</fullName>
    </alternativeName>
</protein>
<dbReference type="PIRSF" id="PIRSF000521">
    <property type="entry name" value="Transaminase_4ab_Lys_Orn"/>
    <property type="match status" value="1"/>
</dbReference>
<dbReference type="Gene3D" id="3.40.640.10">
    <property type="entry name" value="Type I PLP-dependent aspartate aminotransferase-like (Major domain)"/>
    <property type="match status" value="1"/>
</dbReference>
<comment type="similarity">
    <text evidence="2 9">Belongs to the class-III pyridoxal-phosphate-dependent aminotransferase family.</text>
</comment>
<reference evidence="10 11" key="1">
    <citation type="submission" date="2015-12" db="EMBL/GenBank/DDBJ databases">
        <title>Draft genome sequnece of Fervidicola ferrireducens strain Y170.</title>
        <authorList>
            <person name="Patel B.K."/>
        </authorList>
    </citation>
    <scope>NUCLEOTIDE SEQUENCE [LARGE SCALE GENOMIC DNA]</scope>
    <source>
        <strain evidence="10 11">Y170</strain>
    </source>
</reference>
<keyword evidence="5 10" id="KW-0808">Transferase</keyword>
<dbReference type="OrthoDB" id="9801834at2"/>
<evidence type="ECO:0000256" key="1">
    <source>
        <dbReference type="ARBA" id="ARBA00001933"/>
    </source>
</evidence>
<evidence type="ECO:0000256" key="8">
    <source>
        <dbReference type="ARBA" id="ARBA00050040"/>
    </source>
</evidence>
<dbReference type="Gene3D" id="3.90.1150.10">
    <property type="entry name" value="Aspartate Aminotransferase, domain 1"/>
    <property type="match status" value="1"/>
</dbReference>
<evidence type="ECO:0000256" key="7">
    <source>
        <dbReference type="ARBA" id="ARBA00030921"/>
    </source>
</evidence>
<dbReference type="InterPro" id="IPR005814">
    <property type="entry name" value="Aminotrans_3"/>
</dbReference>
<dbReference type="CDD" id="cd00610">
    <property type="entry name" value="OAT_like"/>
    <property type="match status" value="1"/>
</dbReference>
<dbReference type="Proteomes" id="UP000070427">
    <property type="component" value="Unassembled WGS sequence"/>
</dbReference>
<comment type="cofactor">
    <cofactor evidence="1">
        <name>pyridoxal 5'-phosphate</name>
        <dbReference type="ChEBI" id="CHEBI:597326"/>
    </cofactor>
</comment>
<evidence type="ECO:0000256" key="9">
    <source>
        <dbReference type="RuleBase" id="RU003560"/>
    </source>
</evidence>
<dbReference type="NCBIfam" id="TIGR03251">
    <property type="entry name" value="LAT_fam"/>
    <property type="match status" value="1"/>
</dbReference>
<evidence type="ECO:0000256" key="2">
    <source>
        <dbReference type="ARBA" id="ARBA00008954"/>
    </source>
</evidence>
<dbReference type="SUPFAM" id="SSF53383">
    <property type="entry name" value="PLP-dependent transferases"/>
    <property type="match status" value="1"/>
</dbReference>
<dbReference type="PATRIC" id="fig|520764.3.peg.2241"/>
<dbReference type="InterPro" id="IPR015421">
    <property type="entry name" value="PyrdxlP-dep_Trfase_major"/>
</dbReference>
<dbReference type="PANTHER" id="PTHR43206">
    <property type="entry name" value="AMINOTRANSFERASE"/>
    <property type="match status" value="1"/>
</dbReference>
<organism evidence="10 11">
    <name type="scientific">Fervidicola ferrireducens</name>
    <dbReference type="NCBI Taxonomy" id="520764"/>
    <lineage>
        <taxon>Bacteria</taxon>
        <taxon>Bacillati</taxon>
        <taxon>Bacillota</taxon>
        <taxon>Clostridia</taxon>
        <taxon>Thermosediminibacterales</taxon>
        <taxon>Thermosediminibacteraceae</taxon>
        <taxon>Fervidicola</taxon>
    </lineage>
</organism>
<evidence type="ECO:0000313" key="10">
    <source>
        <dbReference type="EMBL" id="KXG74971.1"/>
    </source>
</evidence>
<dbReference type="PANTHER" id="PTHR43206:SF2">
    <property type="entry name" value="4-AMINOBUTYRATE AMINOTRANSFERASE GABT"/>
    <property type="match status" value="1"/>
</dbReference>
<evidence type="ECO:0000256" key="5">
    <source>
        <dbReference type="ARBA" id="ARBA00022679"/>
    </source>
</evidence>
<dbReference type="GO" id="GO:0017000">
    <property type="term" value="P:antibiotic biosynthetic process"/>
    <property type="evidence" value="ECO:0007669"/>
    <property type="project" value="InterPro"/>
</dbReference>
<sequence>MLKPEEVIPTLEKYMLVDGFPVVVDMEKSHGCRIVDARDGSEYLDFYTFFASLPLGVNHPKLANEEFKERVFRAAINKVANSDIYTIEMAQFVKTFMEFAAPDGFDHLFLIDTGTLAVENALKVAMDWKVRKNIEKGYKESAQKGTKVIHFKEAFHGRSGYTLSLTNTADPRKHMYFTKFNDWPRILNPKIIWPLEKHLEEVKKAEQEALKQIKEAIAESPDDICAIIIEPIQGEGGDNHFRPEFLKSLREICDEHEIMLVFDEVQCGMGITGKMWAFQHFGVEPDIFAFGKKAQVCGILSNHRVDEVERNCFVESSRINSTWGGNIVDMVRATRILEVMIEDRVLDHVNSVSQVLHKYLHALEDEFPNLVSNVRYKGLMAAFDLPDAELRNKFHRLCFEEKMLVLTTGVKGIRLRPILTVSEEDLEDGYNRLRNALRKLSLQKG</sequence>
<keyword evidence="11" id="KW-1185">Reference proteome</keyword>
<dbReference type="Pfam" id="PF00202">
    <property type="entry name" value="Aminotran_3"/>
    <property type="match status" value="1"/>
</dbReference>
<dbReference type="GO" id="GO:0045484">
    <property type="term" value="F:L-lysine 6-transaminase activity"/>
    <property type="evidence" value="ECO:0007669"/>
    <property type="project" value="UniProtKB-EC"/>
</dbReference>
<evidence type="ECO:0000256" key="6">
    <source>
        <dbReference type="ARBA" id="ARBA00022898"/>
    </source>
</evidence>
<proteinExistence type="inferred from homology"/>
<keyword evidence="4 10" id="KW-0032">Aminotransferase</keyword>
<dbReference type="GO" id="GO:0009450">
    <property type="term" value="P:gamma-aminobutyric acid catabolic process"/>
    <property type="evidence" value="ECO:0007669"/>
    <property type="project" value="TreeGrafter"/>
</dbReference>
<comment type="caution">
    <text evidence="10">The sequence shown here is derived from an EMBL/GenBank/DDBJ whole genome shotgun (WGS) entry which is preliminary data.</text>
</comment>
<name>A0A140L346_9FIRM</name>
<dbReference type="STRING" id="520764.AN618_20960"/>
<gene>
    <name evidence="10" type="primary">lat</name>
    <name evidence="10" type="ORF">AN618_20960</name>
</gene>